<dbReference type="RefSeq" id="WP_340604151.1">
    <property type="nucleotide sequence ID" value="NZ_JBBMXV010000003.1"/>
</dbReference>
<evidence type="ECO:0000313" key="13">
    <source>
        <dbReference type="EMBL" id="MFC6905629.1"/>
    </source>
</evidence>
<feature type="transmembrane region" description="Helical" evidence="10">
    <location>
        <begin position="440"/>
        <end position="469"/>
    </location>
</feature>
<keyword evidence="11" id="KW-0175">Coiled coil</keyword>
<dbReference type="Gene3D" id="1.20.1460.20">
    <property type="match status" value="1"/>
</dbReference>
<feature type="transmembrane region" description="Helical" evidence="10">
    <location>
        <begin position="564"/>
        <end position="591"/>
    </location>
</feature>
<evidence type="ECO:0000256" key="11">
    <source>
        <dbReference type="SAM" id="Coils"/>
    </source>
</evidence>
<keyword evidence="6 10" id="KW-0406">Ion transport</keyword>
<dbReference type="GO" id="GO:0016020">
    <property type="term" value="C:membrane"/>
    <property type="evidence" value="ECO:0007669"/>
    <property type="project" value="UniProtKB-SubCell"/>
</dbReference>
<proteinExistence type="inferred from homology"/>
<evidence type="ECO:0000256" key="12">
    <source>
        <dbReference type="SAM" id="MobiDB-lite"/>
    </source>
</evidence>
<comment type="caution">
    <text evidence="13">The sequence shown here is derived from an EMBL/GenBank/DDBJ whole genome shotgun (WGS) entry which is preliminary data.</text>
</comment>
<dbReference type="EMBL" id="JBHSXQ010000003">
    <property type="protein sequence ID" value="MFC6905629.1"/>
    <property type="molecule type" value="Genomic_DNA"/>
</dbReference>
<sequence length="745" mass="80567">MLRPERMSKVSVTGSKRVMDEVIETVHGLKLLHVVDYDGSWAGFEPGDPGEEAESISETLVTVRSIESILDVDEEDAGPSRIVSDEEVDAEIADVRARVNELDDRRSELREERREVDERLSSMRPFAKLGIDLDLLSGYDSLETRVVEGREDQIREALSEAEGIEEFETFAEANVVALFVYPEEGHEAVLEDALVGVEAAPLTVPDAETGPDEYVATLEERKAGIDAKLEEVDDELEELKLDAAGFLLAVEEQLSIDVQKAEVPLSFATTDRSFIAEGWVPTSRYDELEAALHEEVGEHVECEELARVDYDEAAAGHGHGTHDDEPGDAGDADRQPAAADGEGEPAEVRSDGGQTRSMHGDEPPVVQQNSTVVKPFEMLVQAVNRPKYSELDPTIILFLTFPTMFGLMIGDVGYGFLYMALGYGLYRFFESPGIRSLGGVAIWCGVFTTIFGFFYGELFGFHTLSYVFWQDIAGLSYAPLEKGLDSSFALLWLVVSLLIGVVHLSLGFLFGFVNDLEAEGIVPAYLDNASWILMIVGVWTWVFSHSASASKPDFLFTVFNGDPVSLGFGGFSATVGLAGVGLFLVGMVSMIAGEIRHEGPMVGGLAGLIESVNALVHVVSYARVAAVLLAKAGMAFVVNLLVVGAYQDDAGLHFLDASTATAPQGAELMFPGIISTDAGLAVAAATFVAGALVFVVGHILVLILGITSAGLQGVRLEYVEFFGKFYDGGGENYEPFGYDRTHTTE</sequence>
<feature type="transmembrane region" description="Helical" evidence="10">
    <location>
        <begin position="678"/>
        <end position="706"/>
    </location>
</feature>
<evidence type="ECO:0000313" key="14">
    <source>
        <dbReference type="Proteomes" id="UP001596312"/>
    </source>
</evidence>
<evidence type="ECO:0000256" key="2">
    <source>
        <dbReference type="ARBA" id="ARBA00009904"/>
    </source>
</evidence>
<accession>A0ABD5V3L3</accession>
<evidence type="ECO:0000256" key="1">
    <source>
        <dbReference type="ARBA" id="ARBA00004141"/>
    </source>
</evidence>
<evidence type="ECO:0000256" key="3">
    <source>
        <dbReference type="ARBA" id="ARBA00022448"/>
    </source>
</evidence>
<dbReference type="PANTHER" id="PTHR11629">
    <property type="entry name" value="VACUOLAR PROTON ATPASES"/>
    <property type="match status" value="1"/>
</dbReference>
<keyword evidence="14" id="KW-1185">Reference proteome</keyword>
<keyword evidence="5 10" id="KW-1133">Transmembrane helix</keyword>
<dbReference type="AlphaFoldDB" id="A0ABD5V3L3"/>
<dbReference type="Gene3D" id="3.30.70.2750">
    <property type="match status" value="1"/>
</dbReference>
<feature type="transmembrane region" description="Helical" evidence="10">
    <location>
        <begin position="525"/>
        <end position="544"/>
    </location>
</feature>
<feature type="coiled-coil region" evidence="11">
    <location>
        <begin position="215"/>
        <end position="242"/>
    </location>
</feature>
<keyword evidence="7 10" id="KW-0472">Membrane</keyword>
<name>A0ABD5V3L3_9EURY</name>
<evidence type="ECO:0000256" key="6">
    <source>
        <dbReference type="ARBA" id="ARBA00023065"/>
    </source>
</evidence>
<evidence type="ECO:0000256" key="7">
    <source>
        <dbReference type="ARBA" id="ARBA00023136"/>
    </source>
</evidence>
<dbReference type="PANTHER" id="PTHR11629:SF63">
    <property type="entry name" value="V-TYPE PROTON ATPASE SUBUNIT A"/>
    <property type="match status" value="1"/>
</dbReference>
<gene>
    <name evidence="13" type="ORF">ACFQGH_10535</name>
</gene>
<feature type="transmembrane region" description="Helical" evidence="10">
    <location>
        <begin position="395"/>
        <end position="419"/>
    </location>
</feature>
<evidence type="ECO:0000256" key="10">
    <source>
        <dbReference type="RuleBase" id="RU361189"/>
    </source>
</evidence>
<comment type="function">
    <text evidence="8">Component of the A-type ATP synthase that produces ATP from ADP in the presence of a proton gradient across the membrane.</text>
</comment>
<dbReference type="Proteomes" id="UP001596312">
    <property type="component" value="Unassembled WGS sequence"/>
</dbReference>
<protein>
    <recommendedName>
        <fullName evidence="9 10">A-type ATP synthase subunit I</fullName>
    </recommendedName>
</protein>
<feature type="transmembrane region" description="Helical" evidence="10">
    <location>
        <begin position="489"/>
        <end position="513"/>
    </location>
</feature>
<dbReference type="Pfam" id="PF01496">
    <property type="entry name" value="V_ATPase_I"/>
    <property type="match status" value="1"/>
</dbReference>
<evidence type="ECO:0000256" key="9">
    <source>
        <dbReference type="ARBA" id="ARBA00068671"/>
    </source>
</evidence>
<dbReference type="Gene3D" id="3.30.70.2170">
    <property type="match status" value="1"/>
</dbReference>
<evidence type="ECO:0000256" key="5">
    <source>
        <dbReference type="ARBA" id="ARBA00022989"/>
    </source>
</evidence>
<evidence type="ECO:0000256" key="4">
    <source>
        <dbReference type="ARBA" id="ARBA00022692"/>
    </source>
</evidence>
<keyword evidence="3 10" id="KW-0813">Transport</keyword>
<dbReference type="InterPro" id="IPR002490">
    <property type="entry name" value="V-ATPase_116kDa_su"/>
</dbReference>
<keyword evidence="4 10" id="KW-0812">Transmembrane</keyword>
<comment type="subcellular location">
    <subcellularLocation>
        <location evidence="1">Membrane</location>
        <topology evidence="1">Multi-pass membrane protein</topology>
    </subcellularLocation>
</comment>
<feature type="transmembrane region" description="Helical" evidence="10">
    <location>
        <begin position="624"/>
        <end position="646"/>
    </location>
</feature>
<reference evidence="13 14" key="1">
    <citation type="journal article" date="2019" name="Int. J. Syst. Evol. Microbiol.">
        <title>The Global Catalogue of Microorganisms (GCM) 10K type strain sequencing project: providing services to taxonomists for standard genome sequencing and annotation.</title>
        <authorList>
            <consortium name="The Broad Institute Genomics Platform"/>
            <consortium name="The Broad Institute Genome Sequencing Center for Infectious Disease"/>
            <person name="Wu L."/>
            <person name="Ma J."/>
        </authorList>
    </citation>
    <scope>NUCLEOTIDE SEQUENCE [LARGE SCALE GENOMIC DNA]</scope>
    <source>
        <strain evidence="13 14">CGMCC 1.3240</strain>
    </source>
</reference>
<dbReference type="GO" id="GO:0006811">
    <property type="term" value="P:monoatomic ion transport"/>
    <property type="evidence" value="ECO:0007669"/>
    <property type="project" value="UniProtKB-KW"/>
</dbReference>
<evidence type="ECO:0000256" key="8">
    <source>
        <dbReference type="ARBA" id="ARBA00059506"/>
    </source>
</evidence>
<comment type="similarity">
    <text evidence="2 10">Belongs to the V-ATPase 116 kDa subunit family.</text>
</comment>
<organism evidence="13 14">
    <name type="scientific">Halalkalicoccus tibetensis</name>
    <dbReference type="NCBI Taxonomy" id="175632"/>
    <lineage>
        <taxon>Archaea</taxon>
        <taxon>Methanobacteriati</taxon>
        <taxon>Methanobacteriota</taxon>
        <taxon>Stenosarchaea group</taxon>
        <taxon>Halobacteria</taxon>
        <taxon>Halobacteriales</taxon>
        <taxon>Halococcaceae</taxon>
        <taxon>Halalkalicoccus</taxon>
    </lineage>
</organism>
<feature type="coiled-coil region" evidence="11">
    <location>
        <begin position="92"/>
        <end position="119"/>
    </location>
</feature>
<feature type="region of interest" description="Disordered" evidence="12">
    <location>
        <begin position="315"/>
        <end position="367"/>
    </location>
</feature>